<dbReference type="EMBL" id="CP030239">
    <property type="protein sequence ID" value="AWX93782.1"/>
    <property type="molecule type" value="Genomic_DNA"/>
</dbReference>
<evidence type="ECO:0000313" key="1">
    <source>
        <dbReference type="EMBL" id="AWX93782.1"/>
    </source>
</evidence>
<protein>
    <recommendedName>
        <fullName evidence="3">DUF982 domain-containing protein</fullName>
    </recommendedName>
</protein>
<evidence type="ECO:0000313" key="2">
    <source>
        <dbReference type="Proteomes" id="UP000249922"/>
    </source>
</evidence>
<sequence length="146" mass="15942">MAQGSIVRGVSWMALLAHLSPERNWNILEHMRAQRGAKAGAVQTQKAPPPTNRRRGVVVAVQEDQAMPRITIRPVTYEEHAGKFRTVTDARGIGTALMMYCDPDDPAYQRAAEACLDLEGGSADAEQVRSDFIAALEAPGVFVRDP</sequence>
<gene>
    <name evidence="1" type="ORF">DPM13_14080</name>
</gene>
<reference evidence="1 2" key="1">
    <citation type="submission" date="2018-06" db="EMBL/GenBank/DDBJ databases">
        <title>Complete genome sequence of Paracoccus mutanolyticus strain RSP-02 isolated from cellulosic waste.</title>
        <authorList>
            <person name="Amrutha R.N."/>
            <person name="Shrivastav A."/>
            <person name="Buddana S.K."/>
            <person name="Deshpande U."/>
            <person name="Prakasham R.S."/>
        </authorList>
    </citation>
    <scope>NUCLEOTIDE SEQUENCE [LARGE SCALE GENOMIC DNA]</scope>
    <source>
        <strain evidence="1 2">RSP-02</strain>
    </source>
</reference>
<organism evidence="1 2">
    <name type="scientific">Paracoccus mutanolyticus</name>
    <dbReference type="NCBI Taxonomy" id="1499308"/>
    <lineage>
        <taxon>Bacteria</taxon>
        <taxon>Pseudomonadati</taxon>
        <taxon>Pseudomonadota</taxon>
        <taxon>Alphaproteobacteria</taxon>
        <taxon>Rhodobacterales</taxon>
        <taxon>Paracoccaceae</taxon>
        <taxon>Paracoccus</taxon>
    </lineage>
</organism>
<accession>A0ABN5M7C7</accession>
<proteinExistence type="predicted"/>
<dbReference type="Proteomes" id="UP000249922">
    <property type="component" value="Chromosome"/>
</dbReference>
<evidence type="ECO:0008006" key="3">
    <source>
        <dbReference type="Google" id="ProtNLM"/>
    </source>
</evidence>
<name>A0ABN5M7C7_9RHOB</name>
<keyword evidence="2" id="KW-1185">Reference proteome</keyword>
<dbReference type="Gene3D" id="6.10.250.730">
    <property type="match status" value="1"/>
</dbReference>